<name>A0A183GGD1_HELPZ</name>
<reference evidence="3" key="2">
    <citation type="submission" date="2019-09" db="UniProtKB">
        <authorList>
            <consortium name="WormBaseParasite"/>
        </authorList>
    </citation>
    <scope>IDENTIFICATION</scope>
</reference>
<evidence type="ECO:0000313" key="3">
    <source>
        <dbReference type="WBParaSite" id="HPBE_0002152001-mRNA-1"/>
    </source>
</evidence>
<accession>A0A3P8G525</accession>
<gene>
    <name evidence="1" type="ORF">HPBE_LOCUS21519</name>
</gene>
<evidence type="ECO:0000313" key="2">
    <source>
        <dbReference type="Proteomes" id="UP000050761"/>
    </source>
</evidence>
<organism evidence="2 3">
    <name type="scientific">Heligmosomoides polygyrus</name>
    <name type="common">Parasitic roundworm</name>
    <dbReference type="NCBI Taxonomy" id="6339"/>
    <lineage>
        <taxon>Eukaryota</taxon>
        <taxon>Metazoa</taxon>
        <taxon>Ecdysozoa</taxon>
        <taxon>Nematoda</taxon>
        <taxon>Chromadorea</taxon>
        <taxon>Rhabditida</taxon>
        <taxon>Rhabditina</taxon>
        <taxon>Rhabditomorpha</taxon>
        <taxon>Strongyloidea</taxon>
        <taxon>Heligmosomidae</taxon>
        <taxon>Heligmosomoides</taxon>
    </lineage>
</organism>
<proteinExistence type="predicted"/>
<keyword evidence="2" id="KW-1185">Reference proteome</keyword>
<dbReference type="EMBL" id="UZAH01033080">
    <property type="protein sequence ID" value="VDP26106.1"/>
    <property type="molecule type" value="Genomic_DNA"/>
</dbReference>
<accession>A0A183GGD1</accession>
<protein>
    <submittedName>
        <fullName evidence="3">Secreted protein</fullName>
    </submittedName>
</protein>
<dbReference type="WBParaSite" id="HPBE_0002152001-mRNA-1">
    <property type="protein sequence ID" value="HPBE_0002152001-mRNA-1"/>
    <property type="gene ID" value="HPBE_0002152001"/>
</dbReference>
<reference evidence="1 2" key="1">
    <citation type="submission" date="2018-11" db="EMBL/GenBank/DDBJ databases">
        <authorList>
            <consortium name="Pathogen Informatics"/>
        </authorList>
    </citation>
    <scope>NUCLEOTIDE SEQUENCE [LARGE SCALE GENOMIC DNA]</scope>
</reference>
<dbReference type="Proteomes" id="UP000050761">
    <property type="component" value="Unassembled WGS sequence"/>
</dbReference>
<evidence type="ECO:0000313" key="1">
    <source>
        <dbReference type="EMBL" id="VDP26106.1"/>
    </source>
</evidence>
<dbReference type="AlphaFoldDB" id="A0A183GGD1"/>
<sequence>MQRVQRSSLLRIWALTQYGISVRHTAVPCDPWQRAQVGRDLFVVGREAVGGGGEGVGGLTGRLAEMVANWNVSFGYGHREVFTGEESSSS</sequence>